<dbReference type="SUPFAM" id="SSF55711">
    <property type="entry name" value="Subdomain of clathrin and coatomer appendage domain"/>
    <property type="match status" value="1"/>
</dbReference>
<dbReference type="Gene3D" id="2.60.40.1150">
    <property type="match status" value="1"/>
</dbReference>
<accession>A0AA39KWJ3</accession>
<organism evidence="2 3">
    <name type="scientific">Microctonus aethiopoides</name>
    <dbReference type="NCBI Taxonomy" id="144406"/>
    <lineage>
        <taxon>Eukaryota</taxon>
        <taxon>Metazoa</taxon>
        <taxon>Ecdysozoa</taxon>
        <taxon>Arthropoda</taxon>
        <taxon>Hexapoda</taxon>
        <taxon>Insecta</taxon>
        <taxon>Pterygota</taxon>
        <taxon>Neoptera</taxon>
        <taxon>Endopterygota</taxon>
        <taxon>Hymenoptera</taxon>
        <taxon>Apocrita</taxon>
        <taxon>Ichneumonoidea</taxon>
        <taxon>Braconidae</taxon>
        <taxon>Euphorinae</taxon>
        <taxon>Microctonus</taxon>
    </lineage>
</organism>
<keyword evidence="3" id="KW-1185">Reference proteome</keyword>
<dbReference type="InterPro" id="IPR012295">
    <property type="entry name" value="TBP_dom_sf"/>
</dbReference>
<protein>
    <recommendedName>
        <fullName evidence="1">Beta-adaptin appendage C-terminal subdomain domain-containing protein</fullName>
    </recommendedName>
</protein>
<dbReference type="InterPro" id="IPR015151">
    <property type="entry name" value="B-adaptin_app_sub_C"/>
</dbReference>
<proteinExistence type="predicted"/>
<dbReference type="InterPro" id="IPR013037">
    <property type="entry name" value="Clathrin_b-adaptin_app_Ig-like"/>
</dbReference>
<dbReference type="GO" id="GO:0006886">
    <property type="term" value="P:intracellular protein transport"/>
    <property type="evidence" value="ECO:0007669"/>
    <property type="project" value="InterPro"/>
</dbReference>
<sequence length="166" mass="18959">MDMVRRFMELELDENDKAIELDVEEDKPFLKEIQQKSKNFKLPGASVEVSIISSTTGAVQRMDPLDNLQVVIKNNIEDGQLDKKVFSSTCKEIPVQNEQNNIFTIVKRNVKGQDMLYQSLKLTNNVWVLNELKIQPGNPDVTLSLKSRTVEVTGRVFQSYNAIFHS</sequence>
<evidence type="ECO:0000313" key="3">
    <source>
        <dbReference type="Proteomes" id="UP001168990"/>
    </source>
</evidence>
<dbReference type="GO" id="GO:0016192">
    <property type="term" value="P:vesicle-mediated transport"/>
    <property type="evidence" value="ECO:0007669"/>
    <property type="project" value="InterPro"/>
</dbReference>
<feature type="domain" description="Beta-adaptin appendage C-terminal subdomain" evidence="1">
    <location>
        <begin position="76"/>
        <end position="165"/>
    </location>
</feature>
<evidence type="ECO:0000259" key="1">
    <source>
        <dbReference type="SMART" id="SM01020"/>
    </source>
</evidence>
<dbReference type="Proteomes" id="UP001168990">
    <property type="component" value="Unassembled WGS sequence"/>
</dbReference>
<dbReference type="Pfam" id="PF09066">
    <property type="entry name" value="B2-adapt-app_C"/>
    <property type="match status" value="1"/>
</dbReference>
<gene>
    <name evidence="2" type="ORF">PV328_000372</name>
</gene>
<dbReference type="InterPro" id="IPR009028">
    <property type="entry name" value="Coatomer/calthrin_app_sub_C"/>
</dbReference>
<name>A0AA39KWJ3_9HYME</name>
<dbReference type="EMBL" id="JAQQBS010000001">
    <property type="protein sequence ID" value="KAK0176216.1"/>
    <property type="molecule type" value="Genomic_DNA"/>
</dbReference>
<dbReference type="SMART" id="SM01020">
    <property type="entry name" value="B2-adapt-app_C"/>
    <property type="match status" value="1"/>
</dbReference>
<dbReference type="Gene3D" id="3.30.310.10">
    <property type="entry name" value="TATA-Binding Protein"/>
    <property type="match status" value="1"/>
</dbReference>
<reference evidence="2" key="1">
    <citation type="journal article" date="2023" name="bioRxiv">
        <title>Scaffold-level genome assemblies of two parasitoid biocontrol wasps reveal the parthenogenesis mechanism and an associated novel virus.</title>
        <authorList>
            <person name="Inwood S."/>
            <person name="Skelly J."/>
            <person name="Guhlin J."/>
            <person name="Harrop T."/>
            <person name="Goldson S."/>
            <person name="Dearden P."/>
        </authorList>
    </citation>
    <scope>NUCLEOTIDE SEQUENCE</scope>
    <source>
        <strain evidence="2">Irish</strain>
        <tissue evidence="2">Whole body</tissue>
    </source>
</reference>
<dbReference type="GO" id="GO:0030131">
    <property type="term" value="C:clathrin adaptor complex"/>
    <property type="evidence" value="ECO:0007669"/>
    <property type="project" value="InterPro"/>
</dbReference>
<dbReference type="AlphaFoldDB" id="A0AA39KWJ3"/>
<comment type="caution">
    <text evidence="2">The sequence shown here is derived from an EMBL/GenBank/DDBJ whole genome shotgun (WGS) entry which is preliminary data.</text>
</comment>
<reference evidence="2" key="2">
    <citation type="submission" date="2023-03" db="EMBL/GenBank/DDBJ databases">
        <authorList>
            <person name="Inwood S.N."/>
            <person name="Skelly J.G."/>
            <person name="Guhlin J."/>
            <person name="Harrop T.W.R."/>
            <person name="Goldson S.G."/>
            <person name="Dearden P.K."/>
        </authorList>
    </citation>
    <scope>NUCLEOTIDE SEQUENCE</scope>
    <source>
        <strain evidence="2">Irish</strain>
        <tissue evidence="2">Whole body</tissue>
    </source>
</reference>
<evidence type="ECO:0000313" key="2">
    <source>
        <dbReference type="EMBL" id="KAK0176216.1"/>
    </source>
</evidence>